<feature type="compositionally biased region" description="Basic and acidic residues" evidence="1">
    <location>
        <begin position="56"/>
        <end position="68"/>
    </location>
</feature>
<evidence type="ECO:0000313" key="3">
    <source>
        <dbReference type="EMBL" id="OAE23911.1"/>
    </source>
</evidence>
<dbReference type="EMBL" id="LVLJ01002730">
    <property type="protein sequence ID" value="OAE23911.1"/>
    <property type="molecule type" value="Genomic_DNA"/>
</dbReference>
<feature type="compositionally biased region" description="Basic residues" evidence="1">
    <location>
        <begin position="44"/>
        <end position="55"/>
    </location>
</feature>
<gene>
    <name evidence="3" type="ORF">AXG93_1217s1230</name>
</gene>
<evidence type="ECO:0000313" key="4">
    <source>
        <dbReference type="Proteomes" id="UP000077202"/>
    </source>
</evidence>
<protein>
    <recommendedName>
        <fullName evidence="2">Ig-like domain-containing protein</fullName>
    </recommendedName>
</protein>
<dbReference type="InterPro" id="IPR007110">
    <property type="entry name" value="Ig-like_dom"/>
</dbReference>
<keyword evidence="4" id="KW-1185">Reference proteome</keyword>
<proteinExistence type="predicted"/>
<dbReference type="Proteomes" id="UP000077202">
    <property type="component" value="Unassembled WGS sequence"/>
</dbReference>
<feature type="domain" description="Ig-like" evidence="2">
    <location>
        <begin position="83"/>
        <end position="149"/>
    </location>
</feature>
<sequence length="149" mass="16666">MKPRNELWEDLRTLQSKGYCARGPVGTGLLLRLQVGASPEASKRSGRRRSRRNRTRRGEARRGEEREGGAASASAERTGKDNPELKTTGIKTQAPEGPERNGCCPHSLSCEVYDVIATPLLVKWTEHSQSREIGLLEWVDPLTFCYLRC</sequence>
<organism evidence="3 4">
    <name type="scientific">Marchantia polymorpha subsp. ruderalis</name>
    <dbReference type="NCBI Taxonomy" id="1480154"/>
    <lineage>
        <taxon>Eukaryota</taxon>
        <taxon>Viridiplantae</taxon>
        <taxon>Streptophyta</taxon>
        <taxon>Embryophyta</taxon>
        <taxon>Marchantiophyta</taxon>
        <taxon>Marchantiopsida</taxon>
        <taxon>Marchantiidae</taxon>
        <taxon>Marchantiales</taxon>
        <taxon>Marchantiaceae</taxon>
        <taxon>Marchantia</taxon>
    </lineage>
</organism>
<dbReference type="PROSITE" id="PS50835">
    <property type="entry name" value="IG_LIKE"/>
    <property type="match status" value="1"/>
</dbReference>
<dbReference type="AlphaFoldDB" id="A0A176VU65"/>
<evidence type="ECO:0000259" key="2">
    <source>
        <dbReference type="PROSITE" id="PS50835"/>
    </source>
</evidence>
<feature type="region of interest" description="Disordered" evidence="1">
    <location>
        <begin position="35"/>
        <end position="100"/>
    </location>
</feature>
<comment type="caution">
    <text evidence="3">The sequence shown here is derived from an EMBL/GenBank/DDBJ whole genome shotgun (WGS) entry which is preliminary data.</text>
</comment>
<evidence type="ECO:0000256" key="1">
    <source>
        <dbReference type="SAM" id="MobiDB-lite"/>
    </source>
</evidence>
<accession>A0A176VU65</accession>
<reference evidence="3" key="1">
    <citation type="submission" date="2016-03" db="EMBL/GenBank/DDBJ databases">
        <title>Mechanisms controlling the formation of the plant cell surface in tip-growing cells are functionally conserved among land plants.</title>
        <authorList>
            <person name="Honkanen S."/>
            <person name="Jones V.A."/>
            <person name="Morieri G."/>
            <person name="Champion C."/>
            <person name="Hetherington A.J."/>
            <person name="Kelly S."/>
            <person name="Saint-Marcoux D."/>
            <person name="Proust H."/>
            <person name="Prescott H."/>
            <person name="Dolan L."/>
        </authorList>
    </citation>
    <scope>NUCLEOTIDE SEQUENCE [LARGE SCALE GENOMIC DNA]</scope>
    <source>
        <tissue evidence="3">Whole gametophyte</tissue>
    </source>
</reference>
<name>A0A176VU65_MARPO</name>